<dbReference type="OMA" id="FVRNEFT"/>
<dbReference type="GO" id="GO:0000307">
    <property type="term" value="C:cyclin-dependent protein kinase holoenzyme complex"/>
    <property type="evidence" value="ECO:0007669"/>
    <property type="project" value="TreeGrafter"/>
</dbReference>
<dbReference type="VEuPathDB" id="PiroplasmaDB:BBOV_III001400"/>
<organism evidence="16 17">
    <name type="scientific">Babesia bovis</name>
    <dbReference type="NCBI Taxonomy" id="5865"/>
    <lineage>
        <taxon>Eukaryota</taxon>
        <taxon>Sar</taxon>
        <taxon>Alveolata</taxon>
        <taxon>Apicomplexa</taxon>
        <taxon>Aconoidasida</taxon>
        <taxon>Piroplasmida</taxon>
        <taxon>Babesiidae</taxon>
        <taxon>Babesia</taxon>
    </lineage>
</organism>
<sequence>MFIIGMMGSIYPSTEIPPTQGTGVNLPMVGCRWPGDGQSPIRYGPNKCVGVPCDSSCVRVQQDSSISLGPPYLQFDDTGVAYPENACITYSKVGPYKRRSNGVYVSTQPGKRVCVMSNGNLSVSDVALRRVLHSQNKTVMPGVSCSCCMVNSYPNAPMYSDLGYRGMMCNSYSTMFGYPQVMGLNTCRVPTTYCGTTSDSRFPNGCVPQDSNVLVYLNSDQDIVDIYGWRYVDTLGEGSYGKVYFVRNEFTSEESAFKRMLLHKSGAMPPAILREIHSLRSCNHENVIKLNKVYVGDCRVYLSFPRIVGGNLRQLLEKHYPTGVPLDNVRSIAKQLISGIAHIHSRRIIHRDIKPENILVETEFQDDLQVPRVASDDESSCSDAPGSLCGDIGIGQFIEPTVRPRIKRVVISDFGLSRVHKSVDHPLFENDESKLMNSPMSPEVVTLCYRPPELLLGDFHYSFSVDIWSLGCVLFELITGKPIFEERTEFALLIAMFRRFGTPKEEDWPDLTSLPFMNPSLPNIRTSSCLVECLNKVDRDCMDLLERMLALNPQKRISAREAIVHPWIVKA</sequence>
<evidence type="ECO:0000256" key="8">
    <source>
        <dbReference type="ARBA" id="ARBA00038543"/>
    </source>
</evidence>
<dbReference type="GO" id="GO:0005634">
    <property type="term" value="C:nucleus"/>
    <property type="evidence" value="ECO:0007669"/>
    <property type="project" value="TreeGrafter"/>
</dbReference>
<dbReference type="GO" id="GO:0004693">
    <property type="term" value="F:cyclin-dependent protein serine/threonine kinase activity"/>
    <property type="evidence" value="ECO:0007669"/>
    <property type="project" value="UniProtKB-EC"/>
</dbReference>
<evidence type="ECO:0000256" key="10">
    <source>
        <dbReference type="ARBA" id="ARBA00041902"/>
    </source>
</evidence>
<dbReference type="PANTHER" id="PTHR24056">
    <property type="entry name" value="CELL DIVISION PROTEIN KINASE"/>
    <property type="match status" value="1"/>
</dbReference>
<reference evidence="16 17" key="1">
    <citation type="journal article" date="2007" name="PLoS Pathog.">
        <title>Genome sequence of Babesia bovis and comparative analysis of apicomplexan hemoprotozoa.</title>
        <authorList>
            <person name="Brayton K.A."/>
            <person name="Lau A.O.T."/>
            <person name="Herndon D.R."/>
            <person name="Hannick L."/>
            <person name="Kappmeyer L.S."/>
            <person name="Berens S.J."/>
            <person name="Bidwell S.L."/>
            <person name="Brown W.C."/>
            <person name="Crabtree J."/>
            <person name="Fadrosh D."/>
            <person name="Feldblum T."/>
            <person name="Forberger H.A."/>
            <person name="Haas B.J."/>
            <person name="Howell J.M."/>
            <person name="Khouri H."/>
            <person name="Koo H."/>
            <person name="Mann D.J."/>
            <person name="Norimine J."/>
            <person name="Paulsen I.T."/>
            <person name="Radune D."/>
            <person name="Ren Q."/>
            <person name="Smith R.K. Jr."/>
            <person name="Suarez C.E."/>
            <person name="White O."/>
            <person name="Wortman J.R."/>
            <person name="Knowles D.P. Jr."/>
            <person name="McElwain T.F."/>
            <person name="Nene V.M."/>
        </authorList>
    </citation>
    <scope>NUCLEOTIDE SEQUENCE [LARGE SCALE GENOMIC DNA]</scope>
    <source>
        <strain evidence="16">T2Bo</strain>
    </source>
</reference>
<proteinExistence type="inferred from homology"/>
<keyword evidence="6 16" id="KW-0418">Kinase</keyword>
<dbReference type="GO" id="GO:0005737">
    <property type="term" value="C:cytoplasm"/>
    <property type="evidence" value="ECO:0007669"/>
    <property type="project" value="TreeGrafter"/>
</dbReference>
<dbReference type="InterPro" id="IPR008271">
    <property type="entry name" value="Ser/Thr_kinase_AS"/>
</dbReference>
<dbReference type="SUPFAM" id="SSF56112">
    <property type="entry name" value="Protein kinase-like (PK-like)"/>
    <property type="match status" value="1"/>
</dbReference>
<evidence type="ECO:0000256" key="14">
    <source>
        <dbReference type="PROSITE-ProRule" id="PRU10141"/>
    </source>
</evidence>
<comment type="caution">
    <text evidence="16">The sequence shown here is derived from an EMBL/GenBank/DDBJ whole genome shotgun (WGS) entry which is preliminary data.</text>
</comment>
<dbReference type="InterPro" id="IPR017441">
    <property type="entry name" value="Protein_kinase_ATP_BS"/>
</dbReference>
<protein>
    <recommendedName>
        <fullName evidence="9">Cyclin-dependent kinase 2 homolog</fullName>
        <ecNumber evidence="2">2.7.11.22</ecNumber>
    </recommendedName>
    <alternativeName>
        <fullName evidence="10">Cell division control protein 2 homolog</fullName>
    </alternativeName>
    <alternativeName>
        <fullName evidence="11">cdc2-related kinase 2</fullName>
    </alternativeName>
</protein>
<dbReference type="PANTHER" id="PTHR24056:SF254">
    <property type="entry name" value="CYCLIN-DEPENDENT KINASE 2"/>
    <property type="match status" value="1"/>
</dbReference>
<dbReference type="GO" id="GO:0000082">
    <property type="term" value="P:G1/S transition of mitotic cell cycle"/>
    <property type="evidence" value="ECO:0007669"/>
    <property type="project" value="TreeGrafter"/>
</dbReference>
<evidence type="ECO:0000256" key="5">
    <source>
        <dbReference type="ARBA" id="ARBA00022741"/>
    </source>
</evidence>
<dbReference type="AlphaFoldDB" id="A7AMC3"/>
<evidence type="ECO:0000256" key="11">
    <source>
        <dbReference type="ARBA" id="ARBA00042858"/>
    </source>
</evidence>
<dbReference type="PROSITE" id="PS50011">
    <property type="entry name" value="PROTEIN_KINASE_DOM"/>
    <property type="match status" value="1"/>
</dbReference>
<keyword evidence="5 14" id="KW-0547">Nucleotide-binding</keyword>
<evidence type="ECO:0000256" key="1">
    <source>
        <dbReference type="ARBA" id="ARBA00006485"/>
    </source>
</evidence>
<dbReference type="InterPro" id="IPR000719">
    <property type="entry name" value="Prot_kinase_dom"/>
</dbReference>
<feature type="binding site" evidence="14">
    <location>
        <position position="258"/>
    </location>
    <ligand>
        <name>ATP</name>
        <dbReference type="ChEBI" id="CHEBI:30616"/>
    </ligand>
</feature>
<comment type="catalytic activity">
    <reaction evidence="13">
        <text>L-seryl-[protein] + ATP = O-phospho-L-seryl-[protein] + ADP + H(+)</text>
        <dbReference type="Rhea" id="RHEA:17989"/>
        <dbReference type="Rhea" id="RHEA-COMP:9863"/>
        <dbReference type="Rhea" id="RHEA-COMP:11604"/>
        <dbReference type="ChEBI" id="CHEBI:15378"/>
        <dbReference type="ChEBI" id="CHEBI:29999"/>
        <dbReference type="ChEBI" id="CHEBI:30616"/>
        <dbReference type="ChEBI" id="CHEBI:83421"/>
        <dbReference type="ChEBI" id="CHEBI:456216"/>
        <dbReference type="EC" id="2.7.11.22"/>
    </reaction>
</comment>
<dbReference type="InterPro" id="IPR050108">
    <property type="entry name" value="CDK"/>
</dbReference>
<gene>
    <name evidence="16" type="ORF">BBOV_III001400</name>
</gene>
<evidence type="ECO:0000259" key="15">
    <source>
        <dbReference type="PROSITE" id="PS50011"/>
    </source>
</evidence>
<dbReference type="Gene3D" id="1.10.510.10">
    <property type="entry name" value="Transferase(Phosphotransferase) domain 1"/>
    <property type="match status" value="1"/>
</dbReference>
<keyword evidence="17" id="KW-1185">Reference proteome</keyword>
<comment type="subunit">
    <text evidence="8">May form a complex composed of at least the catalytic subunit CRK2 and a cyclin.</text>
</comment>
<dbReference type="Gene3D" id="3.30.200.20">
    <property type="entry name" value="Phosphorylase Kinase, domain 1"/>
    <property type="match status" value="1"/>
</dbReference>
<evidence type="ECO:0000256" key="3">
    <source>
        <dbReference type="ARBA" id="ARBA00022527"/>
    </source>
</evidence>
<dbReference type="InterPro" id="IPR011009">
    <property type="entry name" value="Kinase-like_dom_sf"/>
</dbReference>
<comment type="similarity">
    <text evidence="1">Belongs to the protein kinase superfamily. CMGC Ser/Thr protein kinase family. CDC2/CDKX subfamily.</text>
</comment>
<dbReference type="EC" id="2.7.11.22" evidence="2"/>
<dbReference type="SMART" id="SM00220">
    <property type="entry name" value="S_TKc"/>
    <property type="match status" value="1"/>
</dbReference>
<evidence type="ECO:0000256" key="7">
    <source>
        <dbReference type="ARBA" id="ARBA00022840"/>
    </source>
</evidence>
<dbReference type="STRING" id="5865.A7AMC3"/>
<accession>A7AMC3</accession>
<dbReference type="GO" id="GO:0010389">
    <property type="term" value="P:regulation of G2/M transition of mitotic cell cycle"/>
    <property type="evidence" value="ECO:0007669"/>
    <property type="project" value="TreeGrafter"/>
</dbReference>
<dbReference type="Pfam" id="PF00069">
    <property type="entry name" value="Pkinase"/>
    <property type="match status" value="1"/>
</dbReference>
<evidence type="ECO:0000256" key="13">
    <source>
        <dbReference type="ARBA" id="ARBA00048367"/>
    </source>
</evidence>
<keyword evidence="4" id="KW-0808">Transferase</keyword>
<name>A7AMC3_BABBO</name>
<dbReference type="GO" id="GO:0010468">
    <property type="term" value="P:regulation of gene expression"/>
    <property type="evidence" value="ECO:0007669"/>
    <property type="project" value="TreeGrafter"/>
</dbReference>
<dbReference type="InParanoid" id="A7AMC3"/>
<evidence type="ECO:0000256" key="4">
    <source>
        <dbReference type="ARBA" id="ARBA00022679"/>
    </source>
</evidence>
<keyword evidence="7 14" id="KW-0067">ATP-binding</keyword>
<dbReference type="GO" id="GO:0007165">
    <property type="term" value="P:signal transduction"/>
    <property type="evidence" value="ECO:0007669"/>
    <property type="project" value="TreeGrafter"/>
</dbReference>
<dbReference type="PROSITE" id="PS00107">
    <property type="entry name" value="PROTEIN_KINASE_ATP"/>
    <property type="match status" value="1"/>
</dbReference>
<evidence type="ECO:0000256" key="2">
    <source>
        <dbReference type="ARBA" id="ARBA00012425"/>
    </source>
</evidence>
<evidence type="ECO:0000256" key="12">
    <source>
        <dbReference type="ARBA" id="ARBA00047811"/>
    </source>
</evidence>
<dbReference type="GO" id="GO:0030332">
    <property type="term" value="F:cyclin binding"/>
    <property type="evidence" value="ECO:0007669"/>
    <property type="project" value="TreeGrafter"/>
</dbReference>
<evidence type="ECO:0000313" key="16">
    <source>
        <dbReference type="EMBL" id="EDO07707.1"/>
    </source>
</evidence>
<feature type="domain" description="Protein kinase" evidence="15">
    <location>
        <begin position="229"/>
        <end position="568"/>
    </location>
</feature>
<evidence type="ECO:0000256" key="6">
    <source>
        <dbReference type="ARBA" id="ARBA00022777"/>
    </source>
</evidence>
<dbReference type="Proteomes" id="UP000002173">
    <property type="component" value="Chromosome 3"/>
</dbReference>
<dbReference type="EMBL" id="AAXT01000001">
    <property type="protein sequence ID" value="EDO07707.1"/>
    <property type="molecule type" value="Genomic_DNA"/>
</dbReference>
<evidence type="ECO:0000256" key="9">
    <source>
        <dbReference type="ARBA" id="ARBA00039612"/>
    </source>
</evidence>
<keyword evidence="3" id="KW-0723">Serine/threonine-protein kinase</keyword>
<dbReference type="eggNOG" id="KOG0594">
    <property type="taxonomic scope" value="Eukaryota"/>
</dbReference>
<evidence type="ECO:0000313" key="17">
    <source>
        <dbReference type="Proteomes" id="UP000002173"/>
    </source>
</evidence>
<dbReference type="GO" id="GO:0005524">
    <property type="term" value="F:ATP binding"/>
    <property type="evidence" value="ECO:0007669"/>
    <property type="project" value="UniProtKB-UniRule"/>
</dbReference>
<dbReference type="PROSITE" id="PS00108">
    <property type="entry name" value="PROTEIN_KINASE_ST"/>
    <property type="match status" value="1"/>
</dbReference>
<comment type="catalytic activity">
    <reaction evidence="12">
        <text>L-threonyl-[protein] + ATP = O-phospho-L-threonyl-[protein] + ADP + H(+)</text>
        <dbReference type="Rhea" id="RHEA:46608"/>
        <dbReference type="Rhea" id="RHEA-COMP:11060"/>
        <dbReference type="Rhea" id="RHEA-COMP:11605"/>
        <dbReference type="ChEBI" id="CHEBI:15378"/>
        <dbReference type="ChEBI" id="CHEBI:30013"/>
        <dbReference type="ChEBI" id="CHEBI:30616"/>
        <dbReference type="ChEBI" id="CHEBI:61977"/>
        <dbReference type="ChEBI" id="CHEBI:456216"/>
        <dbReference type="EC" id="2.7.11.22"/>
    </reaction>
</comment>